<sequence>MTSTPAISRLELRNLIERSFVEDAPAGDITAQTFIPESALFTGVVSAREPGVMADGGVFAEVMTAAAEESRTAPVEVEVLVADGQEFTTGDHLIRMSGPARAVLLGERLGLNLLQRMCAIAAVTKKFTDEAQRGFARSSSGQGSVRVADTRKTTPGLRFLERYAVRCGGGHNHRRGLSDAVMLKDNHLSLLGEGDALTEALRAGIAELGHTVHVEVEVDRHEQIEPVVAAGIGTIMLDNFTPDQLRKGVEQVAGRAVVEASGGVNLNTIADIAATGVDVISVGALTHSVVNLDLGLDALD</sequence>
<dbReference type="Gene3D" id="3.90.1170.20">
    <property type="entry name" value="Quinolinate phosphoribosyl transferase, N-terminal domain"/>
    <property type="match status" value="1"/>
</dbReference>
<dbReference type="GO" id="GO:0004514">
    <property type="term" value="F:nicotinate-nucleotide diphosphorylase (carboxylating) activity"/>
    <property type="evidence" value="ECO:0007669"/>
    <property type="project" value="UniProtKB-EC"/>
</dbReference>
<evidence type="ECO:0000256" key="5">
    <source>
        <dbReference type="ARBA" id="ARBA00020990"/>
    </source>
</evidence>
<dbReference type="InterPro" id="IPR036068">
    <property type="entry name" value="Nicotinate_pribotase-like_C"/>
</dbReference>
<evidence type="ECO:0000313" key="15">
    <source>
        <dbReference type="EMBL" id="KXZ58517.1"/>
    </source>
</evidence>
<dbReference type="InterPro" id="IPR022412">
    <property type="entry name" value="Quinolinate_PRibosylTrfase_N"/>
</dbReference>
<protein>
    <recommendedName>
        <fullName evidence="5">Nicotinate-nucleotide pyrophosphorylase [carboxylating]</fullName>
        <ecNumber evidence="4">2.4.2.19</ecNumber>
    </recommendedName>
    <alternativeName>
        <fullName evidence="9">Quinolinate phosphoribosyltransferase [decarboxylating]</fullName>
    </alternativeName>
</protein>
<comment type="caution">
    <text evidence="15">The sequence shown here is derived from an EMBL/GenBank/DDBJ whole genome shotgun (WGS) entry which is preliminary data.</text>
</comment>
<dbReference type="RefSeq" id="WP_062022042.1">
    <property type="nucleotide sequence ID" value="NZ_LQQC01000010.1"/>
</dbReference>
<dbReference type="Pfam" id="PF01729">
    <property type="entry name" value="QRPTase_C"/>
    <property type="match status" value="1"/>
</dbReference>
<keyword evidence="8 11" id="KW-0808">Transferase</keyword>
<feature type="domain" description="Quinolinate phosphoribosyl transferase N-terminal" evidence="14">
    <location>
        <begin position="28"/>
        <end position="118"/>
    </location>
</feature>
<dbReference type="EC" id="2.4.2.19" evidence="4"/>
<dbReference type="SUPFAM" id="SSF54675">
    <property type="entry name" value="Nicotinate/Quinolinate PRTase N-terminal domain-like"/>
    <property type="match status" value="1"/>
</dbReference>
<organism evidence="15 16">
    <name type="scientific">Brevibacterium ravenspurgense</name>
    <dbReference type="NCBI Taxonomy" id="479117"/>
    <lineage>
        <taxon>Bacteria</taxon>
        <taxon>Bacillati</taxon>
        <taxon>Actinomycetota</taxon>
        <taxon>Actinomycetes</taxon>
        <taxon>Micrococcales</taxon>
        <taxon>Brevibacteriaceae</taxon>
        <taxon>Brevibacterium</taxon>
    </lineage>
</organism>
<keyword evidence="16" id="KW-1185">Reference proteome</keyword>
<feature type="binding site" evidence="12">
    <location>
        <position position="217"/>
    </location>
    <ligand>
        <name>substrate</name>
    </ligand>
</feature>
<dbReference type="PANTHER" id="PTHR32179:SF3">
    <property type="entry name" value="NICOTINATE-NUCLEOTIDE PYROPHOSPHORYLASE [CARBOXYLATING]"/>
    <property type="match status" value="1"/>
</dbReference>
<dbReference type="AlphaFoldDB" id="A0A150H8T2"/>
<dbReference type="GO" id="GO:0005737">
    <property type="term" value="C:cytoplasm"/>
    <property type="evidence" value="ECO:0007669"/>
    <property type="project" value="TreeGrafter"/>
</dbReference>
<feature type="binding site" evidence="12">
    <location>
        <position position="108"/>
    </location>
    <ligand>
        <name>substrate</name>
    </ligand>
</feature>
<dbReference type="UniPathway" id="UPA00253">
    <property type="reaction ID" value="UER00331"/>
</dbReference>
<dbReference type="InterPro" id="IPR027277">
    <property type="entry name" value="NadC/ModD"/>
</dbReference>
<dbReference type="InterPro" id="IPR013785">
    <property type="entry name" value="Aldolase_TIM"/>
</dbReference>
<reference evidence="15 16" key="1">
    <citation type="submission" date="2016-01" db="EMBL/GenBank/DDBJ databases">
        <title>Use of Whole Genome Sequencing to ascertain that Brevibacterium massiliense (Roux, Raoult 2009) is a later heterotypic synonym of Brevibacterium ravenspurgense (Mages 2008).</title>
        <authorList>
            <person name="Bernier A.-M."/>
            <person name="Burdz T."/>
            <person name="Huynh C."/>
            <person name="Pachecho A.L."/>
            <person name="Wiebe D."/>
            <person name="Bonner C."/>
            <person name="Bernard K."/>
        </authorList>
    </citation>
    <scope>NUCLEOTIDE SEQUENCE [LARGE SCALE GENOMIC DNA]</scope>
    <source>
        <strain evidence="15 16">CCUG56047</strain>
    </source>
</reference>
<dbReference type="PATRIC" id="fig|479117.4.peg.1552"/>
<evidence type="ECO:0000256" key="1">
    <source>
        <dbReference type="ARBA" id="ARBA00003237"/>
    </source>
</evidence>
<feature type="domain" description="Quinolinate phosphoribosyl transferase C-terminal" evidence="13">
    <location>
        <begin position="121"/>
        <end position="297"/>
    </location>
</feature>
<evidence type="ECO:0000256" key="6">
    <source>
        <dbReference type="ARBA" id="ARBA00022642"/>
    </source>
</evidence>
<evidence type="ECO:0000256" key="9">
    <source>
        <dbReference type="ARBA" id="ARBA00033102"/>
    </source>
</evidence>
<dbReference type="PANTHER" id="PTHR32179">
    <property type="entry name" value="NICOTINATE-NUCLEOTIDE PYROPHOSPHORYLASE [CARBOXYLATING]"/>
    <property type="match status" value="1"/>
</dbReference>
<evidence type="ECO:0000256" key="7">
    <source>
        <dbReference type="ARBA" id="ARBA00022676"/>
    </source>
</evidence>
<dbReference type="InterPro" id="IPR002638">
    <property type="entry name" value="Quinolinate_PRibosylTrfase_C"/>
</dbReference>
<dbReference type="SUPFAM" id="SSF51690">
    <property type="entry name" value="Nicotinate/Quinolinate PRTase C-terminal domain-like"/>
    <property type="match status" value="1"/>
</dbReference>
<accession>A0A150H8T2</accession>
<feature type="binding site" evidence="12">
    <location>
        <begin position="282"/>
        <end position="284"/>
    </location>
    <ligand>
        <name>substrate</name>
    </ligand>
</feature>
<evidence type="ECO:0000256" key="8">
    <source>
        <dbReference type="ARBA" id="ARBA00022679"/>
    </source>
</evidence>
<evidence type="ECO:0000256" key="4">
    <source>
        <dbReference type="ARBA" id="ARBA00011944"/>
    </source>
</evidence>
<evidence type="ECO:0000256" key="10">
    <source>
        <dbReference type="ARBA" id="ARBA00047445"/>
    </source>
</evidence>
<feature type="binding site" evidence="12">
    <location>
        <begin position="261"/>
        <end position="263"/>
    </location>
    <ligand>
        <name>substrate</name>
    </ligand>
</feature>
<keyword evidence="7 11" id="KW-0328">Glycosyltransferase</keyword>
<evidence type="ECO:0000256" key="12">
    <source>
        <dbReference type="PIRSR" id="PIRSR006250-1"/>
    </source>
</evidence>
<comment type="function">
    <text evidence="1">Involved in the catabolism of quinolinic acid (QA).</text>
</comment>
<dbReference type="PIRSF" id="PIRSF006250">
    <property type="entry name" value="NadC_ModD"/>
    <property type="match status" value="1"/>
</dbReference>
<feature type="binding site" evidence="12">
    <location>
        <position position="184"/>
    </location>
    <ligand>
        <name>substrate</name>
    </ligand>
</feature>
<gene>
    <name evidence="15" type="primary">nadC</name>
    <name evidence="15" type="ORF">Bravens_01566</name>
</gene>
<evidence type="ECO:0000313" key="16">
    <source>
        <dbReference type="Proteomes" id="UP000243589"/>
    </source>
</evidence>
<proteinExistence type="inferred from homology"/>
<dbReference type="GO" id="GO:0034213">
    <property type="term" value="P:quinolinate catabolic process"/>
    <property type="evidence" value="ECO:0007669"/>
    <property type="project" value="TreeGrafter"/>
</dbReference>
<evidence type="ECO:0000256" key="2">
    <source>
        <dbReference type="ARBA" id="ARBA00004893"/>
    </source>
</evidence>
<feature type="binding site" evidence="12">
    <location>
        <begin position="150"/>
        <end position="152"/>
    </location>
    <ligand>
        <name>substrate</name>
    </ligand>
</feature>
<dbReference type="NCBIfam" id="TIGR00078">
    <property type="entry name" value="nadC"/>
    <property type="match status" value="1"/>
</dbReference>
<dbReference type="Pfam" id="PF02749">
    <property type="entry name" value="QRPTase_N"/>
    <property type="match status" value="1"/>
</dbReference>
<dbReference type="GO" id="GO:0009435">
    <property type="term" value="P:NAD+ biosynthetic process"/>
    <property type="evidence" value="ECO:0007669"/>
    <property type="project" value="UniProtKB-UniPathway"/>
</dbReference>
<comment type="catalytic activity">
    <reaction evidence="10">
        <text>nicotinate beta-D-ribonucleotide + CO2 + diphosphate = quinolinate + 5-phospho-alpha-D-ribose 1-diphosphate + 2 H(+)</text>
        <dbReference type="Rhea" id="RHEA:12733"/>
        <dbReference type="ChEBI" id="CHEBI:15378"/>
        <dbReference type="ChEBI" id="CHEBI:16526"/>
        <dbReference type="ChEBI" id="CHEBI:29959"/>
        <dbReference type="ChEBI" id="CHEBI:33019"/>
        <dbReference type="ChEBI" id="CHEBI:57502"/>
        <dbReference type="ChEBI" id="CHEBI:58017"/>
        <dbReference type="EC" id="2.4.2.19"/>
    </reaction>
</comment>
<dbReference type="InterPro" id="IPR037128">
    <property type="entry name" value="Quinolinate_PRibosylTase_N_sf"/>
</dbReference>
<evidence type="ECO:0000256" key="11">
    <source>
        <dbReference type="PIRNR" id="PIRNR006250"/>
    </source>
</evidence>
<name>A0A150H8T2_9MICO</name>
<dbReference type="CDD" id="cd01572">
    <property type="entry name" value="QPRTase"/>
    <property type="match status" value="1"/>
</dbReference>
<evidence type="ECO:0000256" key="3">
    <source>
        <dbReference type="ARBA" id="ARBA00009400"/>
    </source>
</evidence>
<keyword evidence="6" id="KW-0662">Pyridine nucleotide biosynthesis</keyword>
<dbReference type="FunFam" id="3.20.20.70:FF:000030">
    <property type="entry name" value="Nicotinate-nucleotide pyrophosphorylase, carboxylating"/>
    <property type="match status" value="1"/>
</dbReference>
<feature type="binding site" evidence="12">
    <location>
        <position position="174"/>
    </location>
    <ligand>
        <name>substrate</name>
    </ligand>
</feature>
<evidence type="ECO:0000259" key="13">
    <source>
        <dbReference type="Pfam" id="PF01729"/>
    </source>
</evidence>
<dbReference type="Proteomes" id="UP000243589">
    <property type="component" value="Unassembled WGS sequence"/>
</dbReference>
<evidence type="ECO:0000259" key="14">
    <source>
        <dbReference type="Pfam" id="PF02749"/>
    </source>
</evidence>
<comment type="pathway">
    <text evidence="2">Cofactor biosynthesis; NAD(+) biosynthesis; nicotinate D-ribonucleotide from quinolinate: step 1/1.</text>
</comment>
<feature type="binding site" evidence="12">
    <location>
        <position position="238"/>
    </location>
    <ligand>
        <name>substrate</name>
    </ligand>
</feature>
<comment type="similarity">
    <text evidence="3 11">Belongs to the NadC/ModD family.</text>
</comment>
<dbReference type="Gene3D" id="3.20.20.70">
    <property type="entry name" value="Aldolase class I"/>
    <property type="match status" value="1"/>
</dbReference>
<dbReference type="InterPro" id="IPR004393">
    <property type="entry name" value="NadC"/>
</dbReference>
<dbReference type="EMBL" id="LQQC01000010">
    <property type="protein sequence ID" value="KXZ58517.1"/>
    <property type="molecule type" value="Genomic_DNA"/>
</dbReference>